<dbReference type="GO" id="GO:0008168">
    <property type="term" value="F:methyltransferase activity"/>
    <property type="evidence" value="ECO:0007669"/>
    <property type="project" value="UniProtKB-KW"/>
</dbReference>
<feature type="domain" description="Methyltransferase" evidence="2">
    <location>
        <begin position="70"/>
        <end position="161"/>
    </location>
</feature>
<protein>
    <submittedName>
        <fullName evidence="3">Malonyl-CoA O-methyltransferase BioC</fullName>
    </submittedName>
</protein>
<dbReference type="AlphaFoldDB" id="A0A1D1XSA9"/>
<dbReference type="PANTHER" id="PTHR43591:SF24">
    <property type="entry name" value="2-METHOXY-6-POLYPRENYL-1,4-BENZOQUINOL METHYLASE, MITOCHONDRIAL"/>
    <property type="match status" value="1"/>
</dbReference>
<organism evidence="3">
    <name type="scientific">Anthurium amnicola</name>
    <dbReference type="NCBI Taxonomy" id="1678845"/>
    <lineage>
        <taxon>Eukaryota</taxon>
        <taxon>Viridiplantae</taxon>
        <taxon>Streptophyta</taxon>
        <taxon>Embryophyta</taxon>
        <taxon>Tracheophyta</taxon>
        <taxon>Spermatophyta</taxon>
        <taxon>Magnoliopsida</taxon>
        <taxon>Liliopsida</taxon>
        <taxon>Araceae</taxon>
        <taxon>Pothoideae</taxon>
        <taxon>Potheae</taxon>
        <taxon>Anthurium</taxon>
    </lineage>
</organism>
<feature type="region of interest" description="Disordered" evidence="1">
    <location>
        <begin position="1"/>
        <end position="26"/>
    </location>
</feature>
<name>A0A1D1XSA9_9ARAE</name>
<dbReference type="Pfam" id="PF13649">
    <property type="entry name" value="Methyltransf_25"/>
    <property type="match status" value="1"/>
</dbReference>
<dbReference type="CDD" id="cd02440">
    <property type="entry name" value="AdoMet_MTases"/>
    <property type="match status" value="1"/>
</dbReference>
<feature type="compositionally biased region" description="Polar residues" evidence="1">
    <location>
        <begin position="14"/>
        <end position="26"/>
    </location>
</feature>
<dbReference type="Gene3D" id="3.40.50.150">
    <property type="entry name" value="Vaccinia Virus protein VP39"/>
    <property type="match status" value="1"/>
</dbReference>
<keyword evidence="3" id="KW-0489">Methyltransferase</keyword>
<dbReference type="InterPro" id="IPR041698">
    <property type="entry name" value="Methyltransf_25"/>
</dbReference>
<evidence type="ECO:0000313" key="3">
    <source>
        <dbReference type="EMBL" id="JAT45283.1"/>
    </source>
</evidence>
<reference evidence="3" key="1">
    <citation type="submission" date="2015-07" db="EMBL/GenBank/DDBJ databases">
        <title>Transcriptome Assembly of Anthurium amnicola.</title>
        <authorList>
            <person name="Suzuki J."/>
        </authorList>
    </citation>
    <scope>NUCLEOTIDE SEQUENCE</scope>
</reference>
<sequence>MGNNSSAELRKKASNNAPPQSLNSNIPYYLPRTNEDIDRLQMQHFLIQHVWESNYSAPIKQHLKEHKLRVLDAGCGPGTWLLEMASENQTVEFYGVDIQPVFPSEIKPANLKFFLADLTDKVPFESQYFDYIRISLLNWCLSADEWPVVLKEMFRVLRPGGWLEIAEMDQTKFVDGPNLSRLSKIFADLSAHRKVIPNISEHLPSFLALFFPSTPIHHDTRNFLLGPRGGKLGNIYIDQVSMFMLNTIGPHIAKAQNMPEDEFPKFWKECLKELKDADYDIKCSRFWVQRGLETTAKKGQKEIFVDQREATKF</sequence>
<dbReference type="InterPro" id="IPR029063">
    <property type="entry name" value="SAM-dependent_MTases_sf"/>
</dbReference>
<dbReference type="GO" id="GO:0032259">
    <property type="term" value="P:methylation"/>
    <property type="evidence" value="ECO:0007669"/>
    <property type="project" value="UniProtKB-KW"/>
</dbReference>
<evidence type="ECO:0000256" key="1">
    <source>
        <dbReference type="SAM" id="MobiDB-lite"/>
    </source>
</evidence>
<accession>A0A1D1XSA9</accession>
<dbReference type="SUPFAM" id="SSF53335">
    <property type="entry name" value="S-adenosyl-L-methionine-dependent methyltransferases"/>
    <property type="match status" value="1"/>
</dbReference>
<evidence type="ECO:0000259" key="2">
    <source>
        <dbReference type="Pfam" id="PF13649"/>
    </source>
</evidence>
<dbReference type="EMBL" id="GDJX01022653">
    <property type="protein sequence ID" value="JAT45283.1"/>
    <property type="molecule type" value="Transcribed_RNA"/>
</dbReference>
<keyword evidence="3" id="KW-0808">Transferase</keyword>
<proteinExistence type="predicted"/>
<dbReference type="PANTHER" id="PTHR43591">
    <property type="entry name" value="METHYLTRANSFERASE"/>
    <property type="match status" value="1"/>
</dbReference>
<gene>
    <name evidence="3" type="primary">bioC_1</name>
    <name evidence="3" type="ORF">g.46212</name>
</gene>